<feature type="transmembrane region" description="Helical" evidence="1">
    <location>
        <begin position="79"/>
        <end position="107"/>
    </location>
</feature>
<evidence type="ECO:0000313" key="3">
    <source>
        <dbReference type="Proteomes" id="UP000037035"/>
    </source>
</evidence>
<feature type="transmembrane region" description="Helical" evidence="1">
    <location>
        <begin position="20"/>
        <end position="41"/>
    </location>
</feature>
<accession>A0A0L6UQH2</accession>
<protein>
    <submittedName>
        <fullName evidence="2">Uncharacterized protein</fullName>
    </submittedName>
</protein>
<name>A0A0L6UQH2_9BASI</name>
<dbReference type="Proteomes" id="UP000037035">
    <property type="component" value="Unassembled WGS sequence"/>
</dbReference>
<evidence type="ECO:0000313" key="2">
    <source>
        <dbReference type="EMBL" id="KNZ50781.1"/>
    </source>
</evidence>
<keyword evidence="3" id="KW-1185">Reference proteome</keyword>
<organism evidence="2 3">
    <name type="scientific">Puccinia sorghi</name>
    <dbReference type="NCBI Taxonomy" id="27349"/>
    <lineage>
        <taxon>Eukaryota</taxon>
        <taxon>Fungi</taxon>
        <taxon>Dikarya</taxon>
        <taxon>Basidiomycota</taxon>
        <taxon>Pucciniomycotina</taxon>
        <taxon>Pucciniomycetes</taxon>
        <taxon>Pucciniales</taxon>
        <taxon>Pucciniaceae</taxon>
        <taxon>Puccinia</taxon>
    </lineage>
</organism>
<evidence type="ECO:0000256" key="1">
    <source>
        <dbReference type="SAM" id="Phobius"/>
    </source>
</evidence>
<dbReference type="EMBL" id="LAVV01009325">
    <property type="protein sequence ID" value="KNZ50781.1"/>
    <property type="molecule type" value="Genomic_DNA"/>
</dbReference>
<dbReference type="AlphaFoldDB" id="A0A0L6UQH2"/>
<comment type="caution">
    <text evidence="2">The sequence shown here is derived from an EMBL/GenBank/DDBJ whole genome shotgun (WGS) entry which is preliminary data.</text>
</comment>
<keyword evidence="1" id="KW-0812">Transmembrane</keyword>
<keyword evidence="1" id="KW-1133">Transmembrane helix</keyword>
<proteinExistence type="predicted"/>
<reference evidence="2 3" key="1">
    <citation type="submission" date="2015-08" db="EMBL/GenBank/DDBJ databases">
        <title>Next Generation Sequencing and Analysis of the Genome of Puccinia sorghi L Schw, the Causal Agent of Maize Common Rust.</title>
        <authorList>
            <person name="Rochi L."/>
            <person name="Burguener G."/>
            <person name="Darino M."/>
            <person name="Turjanski A."/>
            <person name="Kreff E."/>
            <person name="Dieguez M.J."/>
            <person name="Sacco F."/>
        </authorList>
    </citation>
    <scope>NUCLEOTIDE SEQUENCE [LARGE SCALE GENOMIC DNA]</scope>
    <source>
        <strain evidence="2 3">RO10H11247</strain>
    </source>
</reference>
<sequence>MLQEAQHLKYKISTCGAKFISLGSAVDFTLFLLHIICSIIPDFKSIVFCDNWAAVLVASNKGSQICIQSNVVFDQLQSLITLSCFSILPHFISVFLLLLFSMCFSFIKKIPSQLFYIYLILIFLNFSSLPNFFSIMIFF</sequence>
<dbReference type="VEuPathDB" id="FungiDB:VP01_4240g1"/>
<feature type="transmembrane region" description="Helical" evidence="1">
    <location>
        <begin position="114"/>
        <end position="138"/>
    </location>
</feature>
<gene>
    <name evidence="2" type="ORF">VP01_4240g1</name>
</gene>
<keyword evidence="1" id="KW-0472">Membrane</keyword>